<gene>
    <name evidence="9" type="ORF">GB882_00165</name>
</gene>
<dbReference type="RefSeq" id="WP_152229629.1">
    <property type="nucleotide sequence ID" value="NZ_BAAAOT010000001.1"/>
</dbReference>
<dbReference type="GO" id="GO:0043190">
    <property type="term" value="C:ATP-binding cassette (ABC) transporter complex"/>
    <property type="evidence" value="ECO:0007669"/>
    <property type="project" value="InterPro"/>
</dbReference>
<organism evidence="9 10">
    <name type="scientific">Georgenia ruanii</name>
    <dbReference type="NCBI Taxonomy" id="348442"/>
    <lineage>
        <taxon>Bacteria</taxon>
        <taxon>Bacillati</taxon>
        <taxon>Actinomycetota</taxon>
        <taxon>Actinomycetes</taxon>
        <taxon>Micrococcales</taxon>
        <taxon>Bogoriellaceae</taxon>
        <taxon>Georgenia</taxon>
    </lineage>
</organism>
<name>A0A7J9URU8_9MICO</name>
<feature type="transmembrane region" description="Helical" evidence="7">
    <location>
        <begin position="102"/>
        <end position="126"/>
    </location>
</feature>
<dbReference type="Proteomes" id="UP000429644">
    <property type="component" value="Unassembled WGS sequence"/>
</dbReference>
<reference evidence="9 10" key="1">
    <citation type="submission" date="2019-10" db="EMBL/GenBank/DDBJ databases">
        <title>Georgenia wutianyii sp. nov. and Georgenia yuyongxinii sp. nov. isolated from plateau pika (Ochotona curzoniae) in the Qinghai-Tibet plateau of China.</title>
        <authorList>
            <person name="Tian Z."/>
        </authorList>
    </citation>
    <scope>NUCLEOTIDE SEQUENCE [LARGE SCALE GENOMIC DNA]</scope>
    <source>
        <strain evidence="9 10">JCM 15130</strain>
    </source>
</reference>
<dbReference type="CDD" id="cd06261">
    <property type="entry name" value="TM_PBP2"/>
    <property type="match status" value="1"/>
</dbReference>
<keyword evidence="4 7" id="KW-0812">Transmembrane</keyword>
<evidence type="ECO:0000313" key="9">
    <source>
        <dbReference type="EMBL" id="MPV87063.1"/>
    </source>
</evidence>
<dbReference type="AlphaFoldDB" id="A0A7J9URU8"/>
<keyword evidence="6 7" id="KW-0472">Membrane</keyword>
<evidence type="ECO:0000256" key="1">
    <source>
        <dbReference type="ARBA" id="ARBA00004651"/>
    </source>
</evidence>
<dbReference type="GO" id="GO:0022857">
    <property type="term" value="F:transmembrane transporter activity"/>
    <property type="evidence" value="ECO:0007669"/>
    <property type="project" value="InterPro"/>
</dbReference>
<keyword evidence="2 7" id="KW-0813">Transport</keyword>
<dbReference type="InterPro" id="IPR043429">
    <property type="entry name" value="ArtM/GltK/GlnP/TcyL/YhdX-like"/>
</dbReference>
<comment type="similarity">
    <text evidence="7">Belongs to the binding-protein-dependent transport system permease family.</text>
</comment>
<comment type="subcellular location">
    <subcellularLocation>
        <location evidence="1 7">Cell membrane</location>
        <topology evidence="1 7">Multi-pass membrane protein</topology>
    </subcellularLocation>
</comment>
<evidence type="ECO:0000256" key="7">
    <source>
        <dbReference type="RuleBase" id="RU363032"/>
    </source>
</evidence>
<sequence>MSTVLFDAPGPRGRRRIAVVNVAGAVVVLGGLAWVTWALAAKGQLSAEKWEPFLTASVWQDYLLIGLWNTLRAAAVAIVTSAVFGLIFGLGRLSQLTAVRAVCGVVVEFFRAVPVLIMMIFFYFLFSRSGIVAPSQAPFYGVVVGLTLYNGSVMAELVRSGVHNLPRGQREAGLAVGLTPGQSLRLVELPQALIAMLPSMISQLVVILKDTALGSIISYSELLRSARLVGSTFANYVPALMVAAVIFIVVNYSLTWVAERVARRLSVRTTGTPRAVASDGGVALTGVPAGAGAGAG</sequence>
<feature type="domain" description="ABC transmembrane type-1" evidence="8">
    <location>
        <begin position="67"/>
        <end position="258"/>
    </location>
</feature>
<dbReference type="PANTHER" id="PTHR30614">
    <property type="entry name" value="MEMBRANE COMPONENT OF AMINO ACID ABC TRANSPORTER"/>
    <property type="match status" value="1"/>
</dbReference>
<evidence type="ECO:0000256" key="5">
    <source>
        <dbReference type="ARBA" id="ARBA00022989"/>
    </source>
</evidence>
<evidence type="ECO:0000256" key="3">
    <source>
        <dbReference type="ARBA" id="ARBA00022475"/>
    </source>
</evidence>
<feature type="transmembrane region" description="Helical" evidence="7">
    <location>
        <begin position="71"/>
        <end position="90"/>
    </location>
</feature>
<evidence type="ECO:0000256" key="4">
    <source>
        <dbReference type="ARBA" id="ARBA00022692"/>
    </source>
</evidence>
<keyword evidence="3" id="KW-1003">Cell membrane</keyword>
<dbReference type="InterPro" id="IPR010065">
    <property type="entry name" value="AA_ABC_transptr_permease_3TM"/>
</dbReference>
<evidence type="ECO:0000256" key="2">
    <source>
        <dbReference type="ARBA" id="ARBA00022448"/>
    </source>
</evidence>
<keyword evidence="10" id="KW-1185">Reference proteome</keyword>
<feature type="transmembrane region" description="Helical" evidence="7">
    <location>
        <begin position="18"/>
        <end position="40"/>
    </location>
</feature>
<accession>A0A7J9URU8</accession>
<feature type="transmembrane region" description="Helical" evidence="7">
    <location>
        <begin position="237"/>
        <end position="258"/>
    </location>
</feature>
<dbReference type="SUPFAM" id="SSF161098">
    <property type="entry name" value="MetI-like"/>
    <property type="match status" value="1"/>
</dbReference>
<evidence type="ECO:0000259" key="8">
    <source>
        <dbReference type="PROSITE" id="PS50928"/>
    </source>
</evidence>
<dbReference type="EMBL" id="WHPD01000036">
    <property type="protein sequence ID" value="MPV87063.1"/>
    <property type="molecule type" value="Genomic_DNA"/>
</dbReference>
<dbReference type="PROSITE" id="PS50928">
    <property type="entry name" value="ABC_TM1"/>
    <property type="match status" value="1"/>
</dbReference>
<proteinExistence type="inferred from homology"/>
<dbReference type="InterPro" id="IPR000515">
    <property type="entry name" value="MetI-like"/>
</dbReference>
<dbReference type="NCBIfam" id="TIGR01726">
    <property type="entry name" value="HEQRo_perm_3TM"/>
    <property type="match status" value="1"/>
</dbReference>
<keyword evidence="5 7" id="KW-1133">Transmembrane helix</keyword>
<dbReference type="Pfam" id="PF00528">
    <property type="entry name" value="BPD_transp_1"/>
    <property type="match status" value="1"/>
</dbReference>
<dbReference type="PANTHER" id="PTHR30614:SF21">
    <property type="entry name" value="AMINO ACID ABC TRANSPORTER PERMEASE"/>
    <property type="match status" value="1"/>
</dbReference>
<evidence type="ECO:0000256" key="6">
    <source>
        <dbReference type="ARBA" id="ARBA00023136"/>
    </source>
</evidence>
<evidence type="ECO:0000313" key="10">
    <source>
        <dbReference type="Proteomes" id="UP000429644"/>
    </source>
</evidence>
<protein>
    <submittedName>
        <fullName evidence="9">ABC transporter permease subunit</fullName>
    </submittedName>
</protein>
<dbReference type="Gene3D" id="1.10.3720.10">
    <property type="entry name" value="MetI-like"/>
    <property type="match status" value="1"/>
</dbReference>
<dbReference type="GO" id="GO:0006865">
    <property type="term" value="P:amino acid transport"/>
    <property type="evidence" value="ECO:0007669"/>
    <property type="project" value="TreeGrafter"/>
</dbReference>
<dbReference type="InterPro" id="IPR035906">
    <property type="entry name" value="MetI-like_sf"/>
</dbReference>
<comment type="caution">
    <text evidence="9">The sequence shown here is derived from an EMBL/GenBank/DDBJ whole genome shotgun (WGS) entry which is preliminary data.</text>
</comment>
<dbReference type="OrthoDB" id="4543034at2"/>